<evidence type="ECO:0000313" key="1">
    <source>
        <dbReference type="EMBL" id="GMH23968.1"/>
    </source>
</evidence>
<comment type="caution">
    <text evidence="1">The sequence shown here is derived from an EMBL/GenBank/DDBJ whole genome shotgun (WGS) entry which is preliminary data.</text>
</comment>
<protein>
    <submittedName>
        <fullName evidence="1">Uncharacterized protein</fullName>
    </submittedName>
</protein>
<dbReference type="EMBL" id="BSYO01000027">
    <property type="protein sequence ID" value="GMH23968.1"/>
    <property type="molecule type" value="Genomic_DNA"/>
</dbReference>
<gene>
    <name evidence="1" type="ORF">Nepgr_025811</name>
</gene>
<organism evidence="1 2">
    <name type="scientific">Nepenthes gracilis</name>
    <name type="common">Slender pitcher plant</name>
    <dbReference type="NCBI Taxonomy" id="150966"/>
    <lineage>
        <taxon>Eukaryota</taxon>
        <taxon>Viridiplantae</taxon>
        <taxon>Streptophyta</taxon>
        <taxon>Embryophyta</taxon>
        <taxon>Tracheophyta</taxon>
        <taxon>Spermatophyta</taxon>
        <taxon>Magnoliopsida</taxon>
        <taxon>eudicotyledons</taxon>
        <taxon>Gunneridae</taxon>
        <taxon>Pentapetalae</taxon>
        <taxon>Caryophyllales</taxon>
        <taxon>Nepenthaceae</taxon>
        <taxon>Nepenthes</taxon>
    </lineage>
</organism>
<sequence>MKRGQSKMWWLVACTSRRGLRTDSQKDVEEIVKSKLSTILEEPELQDQDESMATTKHRQSRLFRFKMSKLSLVSNFKDSYIHFMAEFMAKGSLTVGIPVH</sequence>
<proteinExistence type="predicted"/>
<keyword evidence="2" id="KW-1185">Reference proteome</keyword>
<dbReference type="Proteomes" id="UP001279734">
    <property type="component" value="Unassembled WGS sequence"/>
</dbReference>
<reference evidence="1" key="1">
    <citation type="submission" date="2023-05" db="EMBL/GenBank/DDBJ databases">
        <title>Nepenthes gracilis genome sequencing.</title>
        <authorList>
            <person name="Fukushima K."/>
        </authorList>
    </citation>
    <scope>NUCLEOTIDE SEQUENCE</scope>
    <source>
        <strain evidence="1">SING2019-196</strain>
    </source>
</reference>
<evidence type="ECO:0000313" key="2">
    <source>
        <dbReference type="Proteomes" id="UP001279734"/>
    </source>
</evidence>
<name>A0AAD3Y013_NEPGR</name>
<accession>A0AAD3Y013</accession>
<dbReference type="AlphaFoldDB" id="A0AAD3Y013"/>